<name>A0A9P7VR10_9AGAR</name>
<dbReference type="GeneID" id="66099635"/>
<evidence type="ECO:0000313" key="2">
    <source>
        <dbReference type="EMBL" id="KAG7445120.1"/>
    </source>
</evidence>
<dbReference type="GO" id="GO:0000731">
    <property type="term" value="P:DNA synthesis involved in DNA repair"/>
    <property type="evidence" value="ECO:0007669"/>
    <property type="project" value="InterPro"/>
</dbReference>
<organism evidence="2 3">
    <name type="scientific">Guyanagaster necrorhizus</name>
    <dbReference type="NCBI Taxonomy" id="856835"/>
    <lineage>
        <taxon>Eukaryota</taxon>
        <taxon>Fungi</taxon>
        <taxon>Dikarya</taxon>
        <taxon>Basidiomycota</taxon>
        <taxon>Agaricomycotina</taxon>
        <taxon>Agaricomycetes</taxon>
        <taxon>Agaricomycetidae</taxon>
        <taxon>Agaricales</taxon>
        <taxon>Marasmiineae</taxon>
        <taxon>Physalacriaceae</taxon>
        <taxon>Guyanagaster</taxon>
    </lineage>
</organism>
<accession>A0A9P7VR10</accession>
<dbReference type="EMBL" id="MU250538">
    <property type="protein sequence ID" value="KAG7445120.1"/>
    <property type="molecule type" value="Genomic_DNA"/>
</dbReference>
<dbReference type="RefSeq" id="XP_043038620.1">
    <property type="nucleotide sequence ID" value="XM_043177348.1"/>
</dbReference>
<dbReference type="GO" id="GO:0003887">
    <property type="term" value="F:DNA-directed DNA polymerase activity"/>
    <property type="evidence" value="ECO:0007669"/>
    <property type="project" value="TreeGrafter"/>
</dbReference>
<dbReference type="GO" id="GO:0006261">
    <property type="term" value="P:DNA-templated DNA replication"/>
    <property type="evidence" value="ECO:0007669"/>
    <property type="project" value="TreeGrafter"/>
</dbReference>
<dbReference type="OrthoDB" id="337486at2759"/>
<evidence type="ECO:0000256" key="1">
    <source>
        <dbReference type="SAM" id="MobiDB-lite"/>
    </source>
</evidence>
<dbReference type="PANTHER" id="PTHR14303">
    <property type="entry name" value="DNA POLYMERASE DELTA SUBUNIT 4"/>
    <property type="match status" value="1"/>
</dbReference>
<dbReference type="Proteomes" id="UP000812287">
    <property type="component" value="Unassembled WGS sequence"/>
</dbReference>
<feature type="region of interest" description="Disordered" evidence="1">
    <location>
        <begin position="1"/>
        <end position="91"/>
    </location>
</feature>
<sequence>MPRSKSASNLRQQRLNFSASKRTCSSGSKKPNGTPILSNPVMLDSDNDIDLSSSEDGDEQVQVVRSPHKDKQAVAGSGIKNKGKGKADEMGLVERDPKWRSIYNAYKKKSDVVELIHGEDQDKFHEILRVFDLSYEYGPCIGVTRLERWERAAKMGLNPPPEIHDILTTRQGRQSSDYAQNVFHGQV</sequence>
<feature type="compositionally biased region" description="Acidic residues" evidence="1">
    <location>
        <begin position="45"/>
        <end position="59"/>
    </location>
</feature>
<feature type="compositionally biased region" description="Polar residues" evidence="1">
    <location>
        <begin position="1"/>
        <end position="37"/>
    </location>
</feature>
<keyword evidence="3" id="KW-1185">Reference proteome</keyword>
<dbReference type="PANTHER" id="PTHR14303:SF0">
    <property type="entry name" value="DNA POLYMERASE DELTA SUBUNIT 4"/>
    <property type="match status" value="1"/>
</dbReference>
<dbReference type="AlphaFoldDB" id="A0A9P7VR10"/>
<gene>
    <name evidence="2" type="ORF">BT62DRAFT_1007504</name>
</gene>
<dbReference type="Pfam" id="PF04081">
    <property type="entry name" value="DNA_pol_delta_4"/>
    <property type="match status" value="1"/>
</dbReference>
<dbReference type="GO" id="GO:0043625">
    <property type="term" value="C:delta DNA polymerase complex"/>
    <property type="evidence" value="ECO:0007669"/>
    <property type="project" value="TreeGrafter"/>
</dbReference>
<comment type="caution">
    <text evidence="2">The sequence shown here is derived from an EMBL/GenBank/DDBJ whole genome shotgun (WGS) entry which is preliminary data.</text>
</comment>
<evidence type="ECO:0000313" key="3">
    <source>
        <dbReference type="Proteomes" id="UP000812287"/>
    </source>
</evidence>
<reference evidence="2" key="1">
    <citation type="submission" date="2020-11" db="EMBL/GenBank/DDBJ databases">
        <title>Adaptations for nitrogen fixation in a non-lichenized fungal sporocarp promotes dispersal by wood-feeding termites.</title>
        <authorList>
            <consortium name="DOE Joint Genome Institute"/>
            <person name="Koch R.A."/>
            <person name="Yoon G."/>
            <person name="Arayal U."/>
            <person name="Lail K."/>
            <person name="Amirebrahimi M."/>
            <person name="Labutti K."/>
            <person name="Lipzen A."/>
            <person name="Riley R."/>
            <person name="Barry K."/>
            <person name="Henrissat B."/>
            <person name="Grigoriev I.V."/>
            <person name="Herr J.R."/>
            <person name="Aime M.C."/>
        </authorList>
    </citation>
    <scope>NUCLEOTIDE SEQUENCE</scope>
    <source>
        <strain evidence="2">MCA 3950</strain>
    </source>
</reference>
<protein>
    <recommendedName>
        <fullName evidence="4">DNA polymerase delta subunit 4</fullName>
    </recommendedName>
</protein>
<dbReference type="InterPro" id="IPR007218">
    <property type="entry name" value="DNA_pol_delta_4"/>
</dbReference>
<evidence type="ECO:0008006" key="4">
    <source>
        <dbReference type="Google" id="ProtNLM"/>
    </source>
</evidence>
<proteinExistence type="predicted"/>